<protein>
    <recommendedName>
        <fullName evidence="3">Serine-threonine/tyrosine-protein kinase catalytic domain-containing protein</fullName>
    </recommendedName>
</protein>
<accession>A0A9W6BPT6</accession>
<evidence type="ECO:0000313" key="1">
    <source>
        <dbReference type="EMBL" id="GLC55311.1"/>
    </source>
</evidence>
<evidence type="ECO:0008006" key="3">
    <source>
        <dbReference type="Google" id="ProtNLM"/>
    </source>
</evidence>
<dbReference type="SUPFAM" id="SSF56112">
    <property type="entry name" value="Protein kinase-like (PK-like)"/>
    <property type="match status" value="1"/>
</dbReference>
<sequence>MYELLSRELLIISYFNTSKGAKLGLRGPEDYAEKVCEGFRPPRPACLSDAAWSLLSACWHDDPVQRPPMKAVAERLAELRAAEKDCPTDPRGLSAFSGCTAGCSLQ</sequence>
<comment type="caution">
    <text evidence="1">The sequence shown here is derived from an EMBL/GenBank/DDBJ whole genome shotgun (WGS) entry which is preliminary data.</text>
</comment>
<proteinExistence type="predicted"/>
<dbReference type="Gene3D" id="1.10.510.10">
    <property type="entry name" value="Transferase(Phosphotransferase) domain 1"/>
    <property type="match status" value="1"/>
</dbReference>
<dbReference type="InterPro" id="IPR011009">
    <property type="entry name" value="Kinase-like_dom_sf"/>
</dbReference>
<dbReference type="AlphaFoldDB" id="A0A9W6BPT6"/>
<keyword evidence="2" id="KW-1185">Reference proteome</keyword>
<organism evidence="1 2">
    <name type="scientific">Pleodorina starrii</name>
    <dbReference type="NCBI Taxonomy" id="330485"/>
    <lineage>
        <taxon>Eukaryota</taxon>
        <taxon>Viridiplantae</taxon>
        <taxon>Chlorophyta</taxon>
        <taxon>core chlorophytes</taxon>
        <taxon>Chlorophyceae</taxon>
        <taxon>CS clade</taxon>
        <taxon>Chlamydomonadales</taxon>
        <taxon>Volvocaceae</taxon>
        <taxon>Pleodorina</taxon>
    </lineage>
</organism>
<reference evidence="1 2" key="1">
    <citation type="journal article" date="2023" name="Commun. Biol.">
        <title>Reorganization of the ancestral sex-determining regions during the evolution of trioecy in Pleodorina starrii.</title>
        <authorList>
            <person name="Takahashi K."/>
            <person name="Suzuki S."/>
            <person name="Kawai-Toyooka H."/>
            <person name="Yamamoto K."/>
            <person name="Hamaji T."/>
            <person name="Ootsuki R."/>
            <person name="Yamaguchi H."/>
            <person name="Kawachi M."/>
            <person name="Higashiyama T."/>
            <person name="Nozaki H."/>
        </authorList>
    </citation>
    <scope>NUCLEOTIDE SEQUENCE [LARGE SCALE GENOMIC DNA]</scope>
    <source>
        <strain evidence="1 2">NIES-4479</strain>
    </source>
</reference>
<dbReference type="EMBL" id="BRXU01000012">
    <property type="protein sequence ID" value="GLC55311.1"/>
    <property type="molecule type" value="Genomic_DNA"/>
</dbReference>
<dbReference type="Proteomes" id="UP001165080">
    <property type="component" value="Unassembled WGS sequence"/>
</dbReference>
<name>A0A9W6BPT6_9CHLO</name>
<evidence type="ECO:0000313" key="2">
    <source>
        <dbReference type="Proteomes" id="UP001165080"/>
    </source>
</evidence>
<dbReference type="OrthoDB" id="551059at2759"/>
<gene>
    <name evidence="1" type="primary">PLESTBF000476</name>
    <name evidence="1" type="ORF">PLESTB_000971200</name>
</gene>